<protein>
    <recommendedName>
        <fullName evidence="9 10">Signal recognition particle subunit SRP68</fullName>
        <shortName evidence="10">SRP68</shortName>
    </recommendedName>
</protein>
<evidence type="ECO:0000256" key="6">
    <source>
        <dbReference type="ARBA" id="ARBA00023135"/>
    </source>
</evidence>
<evidence type="ECO:0000256" key="10">
    <source>
        <dbReference type="PIRNR" id="PIRNR038995"/>
    </source>
</evidence>
<dbReference type="Pfam" id="PF16969">
    <property type="entry name" value="SRP68"/>
    <property type="match status" value="1"/>
</dbReference>
<evidence type="ECO:0000256" key="9">
    <source>
        <dbReference type="ARBA" id="ARBA00029498"/>
    </source>
</evidence>
<dbReference type="EMBL" id="JAUBYV010000001">
    <property type="protein sequence ID" value="KAK2630427.1"/>
    <property type="molecule type" value="Genomic_DNA"/>
</dbReference>
<evidence type="ECO:0000256" key="1">
    <source>
        <dbReference type="ARBA" id="ARBA00004496"/>
    </source>
</evidence>
<dbReference type="InterPro" id="IPR026258">
    <property type="entry name" value="SRP68"/>
</dbReference>
<dbReference type="Proteomes" id="UP001285354">
    <property type="component" value="Unassembled WGS sequence"/>
</dbReference>
<dbReference type="Gene3D" id="1.10.3450.40">
    <property type="entry name" value="Signal recognition particle, SRP68 subunit, RNA-binding domain"/>
    <property type="match status" value="1"/>
</dbReference>
<dbReference type="GO" id="GO:0005730">
    <property type="term" value="C:nucleolus"/>
    <property type="evidence" value="ECO:0007669"/>
    <property type="project" value="UniProtKB-SubCell"/>
</dbReference>
<evidence type="ECO:0000256" key="5">
    <source>
        <dbReference type="ARBA" id="ARBA00022884"/>
    </source>
</evidence>
<dbReference type="GO" id="GO:0008312">
    <property type="term" value="F:7S RNA binding"/>
    <property type="evidence" value="ECO:0007669"/>
    <property type="project" value="InterPro"/>
</dbReference>
<reference evidence="11" key="1">
    <citation type="submission" date="2023-06" db="EMBL/GenBank/DDBJ databases">
        <title>Draft genome of Marssonina rosae.</title>
        <authorList>
            <person name="Cheng Q."/>
        </authorList>
    </citation>
    <scope>NUCLEOTIDE SEQUENCE</scope>
    <source>
        <strain evidence="11">R4</strain>
    </source>
</reference>
<name>A0AAD9T7P0_9HELO</name>
<evidence type="ECO:0000256" key="3">
    <source>
        <dbReference type="ARBA" id="ARBA00009352"/>
    </source>
</evidence>
<comment type="function">
    <text evidence="10">Component of the signal recognition particle (SRP) complex, a ribonucleoprotein complex that mediates the cotranslational targeting of secretory and membrane proteins to the endoplasmic reticulum (ER). The SRP complex interacts with the signal sequence in nascent secretory and membrane proteins and directs them to the membrane of the ER.</text>
</comment>
<accession>A0AAD9T7P0</accession>
<dbReference type="CDD" id="cd15481">
    <property type="entry name" value="SRP68-RBD"/>
    <property type="match status" value="1"/>
</dbReference>
<sequence>MEITKFVVSGREKAKLYGNYATYRTQLSNRIHNLRKKLGIATKPRAKYSGKASLSAEDIGRNKEFVNLVLLTSERAWAHAMSMREVHSTEKKGITGSTRSHIISRLHKATTYAHDLLRHLQDQETTGAVDGDVLEARAYAASLSGAREFEKQKWETCVQSYSEARIIYSALAASTKIDVFKDLLSDPVDPSIRYAAYQMRLPRTVAIPTIARRFFPSDDTGLPTKTKAATAEAGTIPKTISWRSRTVDLEDAAIATALVSVSSAAEKLAETLASLPAAQAKERASAYDEILIASQDTLDATKHAIDELASEGVGQGDRRMQSLQITRTAISYEMVSWRIGRNRVLVGEQDGTVINGRAQQGKRKRSKGATEEGTGRRLANFREKAVLYGSILQSLDSIKELPGVAADTTFLEELDAKYAYFSALKCLTIARSHALLSNPKKALALLARASEKCDTAHFRLASQMDISSSAPPNITIFPSEVHFLRSLLDGELQHYRAVVELSNIAQSTQTPDHASNCQPLLERLNQYPLEGVQLGNLVTYPPKLEPIPVKPLFFDAAWNYIEYPGREIQEKAVSNGVQGTAAKGQTAEQTAQQKKSWFGFGR</sequence>
<keyword evidence="4 10" id="KW-0963">Cytoplasm</keyword>
<evidence type="ECO:0000256" key="8">
    <source>
        <dbReference type="ARBA" id="ARBA00023274"/>
    </source>
</evidence>
<dbReference type="PANTHER" id="PTHR12860">
    <property type="entry name" value="SIGNAL RECOGNITION PARTICLE 68 KDA PROTEIN"/>
    <property type="match status" value="1"/>
</dbReference>
<evidence type="ECO:0000256" key="4">
    <source>
        <dbReference type="ARBA" id="ARBA00022490"/>
    </source>
</evidence>
<comment type="subcellular location">
    <subcellularLocation>
        <location evidence="1 10">Cytoplasm</location>
    </subcellularLocation>
    <subcellularLocation>
        <location evidence="2">Nucleus</location>
        <location evidence="2">Nucleolus</location>
    </subcellularLocation>
</comment>
<keyword evidence="8 10" id="KW-0687">Ribonucleoprotein</keyword>
<keyword evidence="5 10" id="KW-0694">RNA-binding</keyword>
<dbReference type="GO" id="GO:0030942">
    <property type="term" value="F:endoplasmic reticulum signal peptide binding"/>
    <property type="evidence" value="ECO:0007669"/>
    <property type="project" value="InterPro"/>
</dbReference>
<evidence type="ECO:0000256" key="7">
    <source>
        <dbReference type="ARBA" id="ARBA00023242"/>
    </source>
</evidence>
<evidence type="ECO:0000256" key="2">
    <source>
        <dbReference type="ARBA" id="ARBA00004604"/>
    </source>
</evidence>
<dbReference type="GO" id="GO:0006614">
    <property type="term" value="P:SRP-dependent cotranslational protein targeting to membrane"/>
    <property type="evidence" value="ECO:0007669"/>
    <property type="project" value="InterPro"/>
</dbReference>
<dbReference type="PANTHER" id="PTHR12860:SF0">
    <property type="entry name" value="SIGNAL RECOGNITION PARTICLE SUBUNIT SRP68"/>
    <property type="match status" value="1"/>
</dbReference>
<dbReference type="GO" id="GO:0005047">
    <property type="term" value="F:signal recognition particle binding"/>
    <property type="evidence" value="ECO:0007669"/>
    <property type="project" value="InterPro"/>
</dbReference>
<proteinExistence type="inferred from homology"/>
<evidence type="ECO:0000313" key="11">
    <source>
        <dbReference type="EMBL" id="KAK2630427.1"/>
    </source>
</evidence>
<dbReference type="InterPro" id="IPR038253">
    <property type="entry name" value="SRP68_N_sf"/>
</dbReference>
<keyword evidence="12" id="KW-1185">Reference proteome</keyword>
<gene>
    <name evidence="11" type="ORF">QTJ16_001247</name>
</gene>
<keyword evidence="6 10" id="KW-0733">Signal recognition particle</keyword>
<dbReference type="GO" id="GO:0005786">
    <property type="term" value="C:signal recognition particle, endoplasmic reticulum targeting"/>
    <property type="evidence" value="ECO:0007669"/>
    <property type="project" value="UniProtKB-KW"/>
</dbReference>
<comment type="caution">
    <text evidence="11">The sequence shown here is derived from an EMBL/GenBank/DDBJ whole genome shotgun (WGS) entry which is preliminary data.</text>
</comment>
<organism evidence="11 12">
    <name type="scientific">Diplocarpon rosae</name>
    <dbReference type="NCBI Taxonomy" id="946125"/>
    <lineage>
        <taxon>Eukaryota</taxon>
        <taxon>Fungi</taxon>
        <taxon>Dikarya</taxon>
        <taxon>Ascomycota</taxon>
        <taxon>Pezizomycotina</taxon>
        <taxon>Leotiomycetes</taxon>
        <taxon>Helotiales</taxon>
        <taxon>Drepanopezizaceae</taxon>
        <taxon>Diplocarpon</taxon>
    </lineage>
</organism>
<dbReference type="InterPro" id="IPR034652">
    <property type="entry name" value="SRP68-RBD"/>
</dbReference>
<dbReference type="AlphaFoldDB" id="A0AAD9T7P0"/>
<keyword evidence="7" id="KW-0539">Nucleus</keyword>
<dbReference type="PIRSF" id="PIRSF038995">
    <property type="entry name" value="SRP68"/>
    <property type="match status" value="1"/>
</dbReference>
<evidence type="ECO:0000313" key="12">
    <source>
        <dbReference type="Proteomes" id="UP001285354"/>
    </source>
</evidence>
<comment type="similarity">
    <text evidence="3 10">Belongs to the SRP68 family.</text>
</comment>